<keyword evidence="2" id="KW-1185">Reference proteome</keyword>
<organism evidence="1 2">
    <name type="scientific">Stylosanthes scabra</name>
    <dbReference type="NCBI Taxonomy" id="79078"/>
    <lineage>
        <taxon>Eukaryota</taxon>
        <taxon>Viridiplantae</taxon>
        <taxon>Streptophyta</taxon>
        <taxon>Embryophyta</taxon>
        <taxon>Tracheophyta</taxon>
        <taxon>Spermatophyta</taxon>
        <taxon>Magnoliopsida</taxon>
        <taxon>eudicotyledons</taxon>
        <taxon>Gunneridae</taxon>
        <taxon>Pentapetalae</taxon>
        <taxon>rosids</taxon>
        <taxon>fabids</taxon>
        <taxon>Fabales</taxon>
        <taxon>Fabaceae</taxon>
        <taxon>Papilionoideae</taxon>
        <taxon>50 kb inversion clade</taxon>
        <taxon>dalbergioids sensu lato</taxon>
        <taxon>Dalbergieae</taxon>
        <taxon>Pterocarpus clade</taxon>
        <taxon>Stylosanthes</taxon>
    </lineage>
</organism>
<sequence>MAFRLTRETGNYTIINKKRIAFDGVPTISFNLTSSPPPCNPNQSHLFKKETPAPVGLPSLDIIVTCVAVCLLAVPLTGEVATSLLSTLLRVANVLGACAPP</sequence>
<dbReference type="Proteomes" id="UP001341840">
    <property type="component" value="Unassembled WGS sequence"/>
</dbReference>
<evidence type="ECO:0000313" key="1">
    <source>
        <dbReference type="EMBL" id="MED6130955.1"/>
    </source>
</evidence>
<proteinExistence type="predicted"/>
<gene>
    <name evidence="1" type="ORF">PIB30_005609</name>
</gene>
<reference evidence="1 2" key="1">
    <citation type="journal article" date="2023" name="Plants (Basel)">
        <title>Bridging the Gap: Combining Genomics and Transcriptomics Approaches to Understand Stylosanthes scabra, an Orphan Legume from the Brazilian Caatinga.</title>
        <authorList>
            <person name="Ferreira-Neto J.R.C."/>
            <person name="da Silva M.D."/>
            <person name="Binneck E."/>
            <person name="de Melo N.F."/>
            <person name="da Silva R.H."/>
            <person name="de Melo A.L.T.M."/>
            <person name="Pandolfi V."/>
            <person name="Bustamante F.O."/>
            <person name="Brasileiro-Vidal A.C."/>
            <person name="Benko-Iseppon A.M."/>
        </authorList>
    </citation>
    <scope>NUCLEOTIDE SEQUENCE [LARGE SCALE GENOMIC DNA]</scope>
    <source>
        <tissue evidence="1">Leaves</tissue>
    </source>
</reference>
<protein>
    <submittedName>
        <fullName evidence="1">Uncharacterized protein</fullName>
    </submittedName>
</protein>
<accession>A0ABU6S4J8</accession>
<name>A0ABU6S4J8_9FABA</name>
<dbReference type="EMBL" id="JASCZI010060426">
    <property type="protein sequence ID" value="MED6130955.1"/>
    <property type="molecule type" value="Genomic_DNA"/>
</dbReference>
<comment type="caution">
    <text evidence="1">The sequence shown here is derived from an EMBL/GenBank/DDBJ whole genome shotgun (WGS) entry which is preliminary data.</text>
</comment>
<evidence type="ECO:0000313" key="2">
    <source>
        <dbReference type="Proteomes" id="UP001341840"/>
    </source>
</evidence>